<feature type="transmembrane region" description="Helical" evidence="8">
    <location>
        <begin position="34"/>
        <end position="51"/>
    </location>
</feature>
<keyword evidence="8" id="KW-0472">Membrane</keyword>
<organism evidence="10 11">
    <name type="scientific">Lupinus angustifolius</name>
    <name type="common">Narrow-leaved blue lupine</name>
    <dbReference type="NCBI Taxonomy" id="3871"/>
    <lineage>
        <taxon>Eukaryota</taxon>
        <taxon>Viridiplantae</taxon>
        <taxon>Streptophyta</taxon>
        <taxon>Embryophyta</taxon>
        <taxon>Tracheophyta</taxon>
        <taxon>Spermatophyta</taxon>
        <taxon>Magnoliopsida</taxon>
        <taxon>eudicotyledons</taxon>
        <taxon>Gunneridae</taxon>
        <taxon>Pentapetalae</taxon>
        <taxon>rosids</taxon>
        <taxon>fabids</taxon>
        <taxon>Fabales</taxon>
        <taxon>Fabaceae</taxon>
        <taxon>Papilionoideae</taxon>
        <taxon>50 kb inversion clade</taxon>
        <taxon>genistoids sensu lato</taxon>
        <taxon>core genistoids</taxon>
        <taxon>Genisteae</taxon>
        <taxon>Lupinus</taxon>
    </lineage>
</organism>
<evidence type="ECO:0000256" key="6">
    <source>
        <dbReference type="PROSITE-ProRule" id="PRU00464"/>
    </source>
</evidence>
<dbReference type="PROSITE" id="PS00892">
    <property type="entry name" value="HIT_1"/>
    <property type="match status" value="1"/>
</dbReference>
<comment type="cofactor">
    <cofactor evidence="7">
        <name>Mn(2+)</name>
        <dbReference type="ChEBI" id="CHEBI:29035"/>
    </cofactor>
</comment>
<dbReference type="InterPro" id="IPR019808">
    <property type="entry name" value="Histidine_triad_CS"/>
</dbReference>
<evidence type="ECO:0000256" key="4">
    <source>
        <dbReference type="PIRSR" id="PIRSR639383-2"/>
    </source>
</evidence>
<dbReference type="Gene3D" id="3.30.428.10">
    <property type="entry name" value="HIT-like"/>
    <property type="match status" value="1"/>
</dbReference>
<evidence type="ECO:0000256" key="3">
    <source>
        <dbReference type="PIRSR" id="PIRSR639383-1"/>
    </source>
</evidence>
<dbReference type="SUPFAM" id="SSF54197">
    <property type="entry name" value="HIT-like"/>
    <property type="match status" value="1"/>
</dbReference>
<dbReference type="PANTHER" id="PTHR46243:SF4">
    <property type="entry name" value="BIS(5'-ADENOSYL)-TRIPHOSPHATASE"/>
    <property type="match status" value="1"/>
</dbReference>
<accession>A0A4P1QVC5</accession>
<evidence type="ECO:0000313" key="11">
    <source>
        <dbReference type="Proteomes" id="UP000188354"/>
    </source>
</evidence>
<feature type="binding site" evidence="4">
    <location>
        <begin position="102"/>
        <end position="105"/>
    </location>
    <ligand>
        <name>substrate</name>
    </ligand>
</feature>
<keyword evidence="8" id="KW-0812">Transmembrane</keyword>
<evidence type="ECO:0000256" key="8">
    <source>
        <dbReference type="SAM" id="Phobius"/>
    </source>
</evidence>
<keyword evidence="1 7" id="KW-0547">Nucleotide-binding</keyword>
<dbReference type="GO" id="GO:0047627">
    <property type="term" value="F:adenylylsulfatase activity"/>
    <property type="evidence" value="ECO:0007669"/>
    <property type="project" value="UniProtKB-ARBA"/>
</dbReference>
<sequence length="166" mass="19200">MAAEYYDFGPYKIHHSSVFYTTDLSFAFVNLRPAMPVPCFVALYLSLHVLICPKREAKRVADLTADEITELWIIAQKVGKQLESYHKASSLRFGIQDGPQAGQTVPHVHIHVIPCRNADYAKNDDNYDEINEKEELKQNFALDKERKDRSLEEMAQEADEYRKFVF</sequence>
<evidence type="ECO:0000256" key="5">
    <source>
        <dbReference type="PIRSR" id="PIRSR639383-3"/>
    </source>
</evidence>
<keyword evidence="2 7" id="KW-0378">Hydrolase</keyword>
<dbReference type="Pfam" id="PF01230">
    <property type="entry name" value="HIT"/>
    <property type="match status" value="1"/>
</dbReference>
<feature type="domain" description="HIT" evidence="9">
    <location>
        <begin position="48"/>
        <end position="122"/>
    </location>
</feature>
<dbReference type="CDD" id="cd01275">
    <property type="entry name" value="FHIT"/>
    <property type="match status" value="1"/>
</dbReference>
<feature type="active site" description="Tele-AMP-histidine intermediate" evidence="3">
    <location>
        <position position="109"/>
    </location>
</feature>
<keyword evidence="8" id="KW-1133">Transmembrane helix</keyword>
<protein>
    <recommendedName>
        <fullName evidence="7">Bis(5'-adenosyl)-triphosphatase</fullName>
        <ecNumber evidence="7">3.6.1.29</ecNumber>
    </recommendedName>
</protein>
<evidence type="ECO:0000313" key="10">
    <source>
        <dbReference type="EMBL" id="OIV95679.1"/>
    </source>
</evidence>
<dbReference type="FunFam" id="3.30.428.10:FF:000011">
    <property type="entry name" value="Fragile histidine triad"/>
    <property type="match status" value="1"/>
</dbReference>
<feature type="binding site" evidence="4">
    <location>
        <position position="111"/>
    </location>
    <ligand>
        <name>substrate</name>
    </ligand>
</feature>
<dbReference type="PANTHER" id="PTHR46243">
    <property type="entry name" value="BIS(5'-ADENOSYL)-TRIPHOSPHATASE"/>
    <property type="match status" value="1"/>
</dbReference>
<dbReference type="InterPro" id="IPR039383">
    <property type="entry name" value="FHIT"/>
</dbReference>
<feature type="site" description="Important for induction of apoptosis" evidence="5">
    <location>
        <position position="127"/>
    </location>
</feature>
<gene>
    <name evidence="10" type="ORF">TanjilG_01473</name>
</gene>
<evidence type="ECO:0000256" key="1">
    <source>
        <dbReference type="ARBA" id="ARBA00022741"/>
    </source>
</evidence>
<proteinExistence type="predicted"/>
<dbReference type="EMBL" id="CM007376">
    <property type="protein sequence ID" value="OIV95679.1"/>
    <property type="molecule type" value="Genomic_DNA"/>
</dbReference>
<dbReference type="PROSITE" id="PS51084">
    <property type="entry name" value="HIT_2"/>
    <property type="match status" value="1"/>
</dbReference>
<comment type="catalytic activity">
    <reaction evidence="7">
        <text>P(1),P(3)-bis(5'-adenosyl) triphosphate + H2O = AMP + ADP + 2 H(+)</text>
        <dbReference type="Rhea" id="RHEA:13893"/>
        <dbReference type="ChEBI" id="CHEBI:15377"/>
        <dbReference type="ChEBI" id="CHEBI:15378"/>
        <dbReference type="ChEBI" id="CHEBI:58529"/>
        <dbReference type="ChEBI" id="CHEBI:456215"/>
        <dbReference type="ChEBI" id="CHEBI:456216"/>
        <dbReference type="EC" id="3.6.1.29"/>
    </reaction>
</comment>
<evidence type="ECO:0000256" key="7">
    <source>
        <dbReference type="RuleBase" id="RU366076"/>
    </source>
</evidence>
<dbReference type="GO" id="GO:0000166">
    <property type="term" value="F:nucleotide binding"/>
    <property type="evidence" value="ECO:0007669"/>
    <property type="project" value="UniProtKB-KW"/>
</dbReference>
<dbReference type="GO" id="GO:0047710">
    <property type="term" value="F:bis(5'-adenosyl)-triphosphatase activity"/>
    <property type="evidence" value="ECO:0007669"/>
    <property type="project" value="UniProtKB-UniRule"/>
</dbReference>
<dbReference type="STRING" id="3871.A0A4P1QVC5"/>
<name>A0A4P1QVC5_LUPAN</name>
<dbReference type="InterPro" id="IPR036265">
    <property type="entry name" value="HIT-like_sf"/>
</dbReference>
<dbReference type="Gramene" id="OIV95679">
    <property type="protein sequence ID" value="OIV95679"/>
    <property type="gene ID" value="TanjilG_01473"/>
</dbReference>
<reference evidence="10 11" key="1">
    <citation type="journal article" date="2017" name="Plant Biotechnol. J.">
        <title>A comprehensive draft genome sequence for lupin (Lupinus angustifolius), an emerging health food: insights into plant-microbe interactions and legume evolution.</title>
        <authorList>
            <person name="Hane J.K."/>
            <person name="Ming Y."/>
            <person name="Kamphuis L.G."/>
            <person name="Nelson M.N."/>
            <person name="Garg G."/>
            <person name="Atkins C.A."/>
            <person name="Bayer P.E."/>
            <person name="Bravo A."/>
            <person name="Bringans S."/>
            <person name="Cannon S."/>
            <person name="Edwards D."/>
            <person name="Foley R."/>
            <person name="Gao L.L."/>
            <person name="Harrison M.J."/>
            <person name="Huang W."/>
            <person name="Hurgobin B."/>
            <person name="Li S."/>
            <person name="Liu C.W."/>
            <person name="McGrath A."/>
            <person name="Morahan G."/>
            <person name="Murray J."/>
            <person name="Weller J."/>
            <person name="Jian J."/>
            <person name="Singh K.B."/>
        </authorList>
    </citation>
    <scope>NUCLEOTIDE SEQUENCE [LARGE SCALE GENOMIC DNA]</scope>
    <source>
        <strain evidence="11">cv. Tanjil</strain>
        <tissue evidence="10">Whole plant</tissue>
    </source>
</reference>
<dbReference type="InterPro" id="IPR051884">
    <property type="entry name" value="Bis(5'-adenosyl)-TPase_reg"/>
</dbReference>
<dbReference type="EC" id="3.6.1.29" evidence="7"/>
<dbReference type="AlphaFoldDB" id="A0A4P1QVC5"/>
<dbReference type="InterPro" id="IPR011146">
    <property type="entry name" value="HIT-like"/>
</dbReference>
<evidence type="ECO:0000259" key="9">
    <source>
        <dbReference type="PROSITE" id="PS51084"/>
    </source>
</evidence>
<evidence type="ECO:0000256" key="2">
    <source>
        <dbReference type="ARBA" id="ARBA00022801"/>
    </source>
</evidence>
<feature type="binding site" evidence="4">
    <location>
        <position position="30"/>
    </location>
    <ligand>
        <name>substrate</name>
    </ligand>
</feature>
<feature type="short sequence motif" description="Histidine triad motif" evidence="6">
    <location>
        <begin position="107"/>
        <end position="111"/>
    </location>
</feature>
<keyword evidence="11" id="KW-1185">Reference proteome</keyword>
<feature type="binding site" evidence="4">
    <location>
        <position position="96"/>
    </location>
    <ligand>
        <name>substrate</name>
    </ligand>
</feature>
<dbReference type="Proteomes" id="UP000188354">
    <property type="component" value="Chromosome LG16"/>
</dbReference>